<dbReference type="Proteomes" id="UP000035642">
    <property type="component" value="Unassembled WGS sequence"/>
</dbReference>
<reference evidence="3" key="2">
    <citation type="submission" date="2017-02" db="UniProtKB">
        <authorList>
            <consortium name="WormBaseParasite"/>
        </authorList>
    </citation>
    <scope>IDENTIFICATION</scope>
</reference>
<dbReference type="InterPro" id="IPR036236">
    <property type="entry name" value="Znf_C2H2_sf"/>
</dbReference>
<dbReference type="SMART" id="SM00355">
    <property type="entry name" value="ZnF_C2H2"/>
    <property type="match status" value="3"/>
</dbReference>
<keyword evidence="2" id="KW-1185">Reference proteome</keyword>
<dbReference type="AlphaFoldDB" id="A0A0K0DGX5"/>
<dbReference type="STRING" id="6313.A0A0K0DGX5"/>
<dbReference type="WBParaSite" id="ACAC_0001037801-mRNA-1">
    <property type="protein sequence ID" value="ACAC_0001037801-mRNA-1"/>
    <property type="gene ID" value="ACAC_0001037801"/>
</dbReference>
<evidence type="ECO:0000259" key="1">
    <source>
        <dbReference type="PROSITE" id="PS00028"/>
    </source>
</evidence>
<dbReference type="Gene3D" id="3.30.160.60">
    <property type="entry name" value="Classic Zinc Finger"/>
    <property type="match status" value="1"/>
</dbReference>
<evidence type="ECO:0000313" key="2">
    <source>
        <dbReference type="Proteomes" id="UP000035642"/>
    </source>
</evidence>
<organism evidence="2 3">
    <name type="scientific">Angiostrongylus cantonensis</name>
    <name type="common">Rat lungworm</name>
    <dbReference type="NCBI Taxonomy" id="6313"/>
    <lineage>
        <taxon>Eukaryota</taxon>
        <taxon>Metazoa</taxon>
        <taxon>Ecdysozoa</taxon>
        <taxon>Nematoda</taxon>
        <taxon>Chromadorea</taxon>
        <taxon>Rhabditida</taxon>
        <taxon>Rhabditina</taxon>
        <taxon>Rhabditomorpha</taxon>
        <taxon>Strongyloidea</taxon>
        <taxon>Metastrongylidae</taxon>
        <taxon>Angiostrongylus</taxon>
    </lineage>
</organism>
<proteinExistence type="predicted"/>
<evidence type="ECO:0000313" key="3">
    <source>
        <dbReference type="WBParaSite" id="ACAC_0001037801-mRNA-1"/>
    </source>
</evidence>
<sequence length="208" mass="24215">LPSPAPLFPSIPNPFLFMSLQSQLQMFMFHLNTANQAQVPLSEKFYKKRRAPGEDRELKKSHLLDSDGLLDNMGDVIIPSTDKEGWCRNKKYIEKTDEGFMCIVCKKMYGRYNSVSYHVTIYHRNPPIKCDLPGCQFTTREARYIHFHKYYRHGVALPESIDQGSRRCPHCRHVSKSPAMLEKHIRRHQIVENARWEYSSLNSVATAE</sequence>
<accession>A0A0K0DGX5</accession>
<dbReference type="InterPro" id="IPR013087">
    <property type="entry name" value="Znf_C2H2_type"/>
</dbReference>
<name>A0A0K0DGX5_ANGCA</name>
<feature type="domain" description="C2H2-type" evidence="1">
    <location>
        <begin position="102"/>
        <end position="123"/>
    </location>
</feature>
<protein>
    <submittedName>
        <fullName evidence="3">C2H2-type domain-containing protein</fullName>
    </submittedName>
</protein>
<dbReference type="SUPFAM" id="SSF57667">
    <property type="entry name" value="beta-beta-alpha zinc fingers"/>
    <property type="match status" value="1"/>
</dbReference>
<dbReference type="PROSITE" id="PS00028">
    <property type="entry name" value="ZINC_FINGER_C2H2_1"/>
    <property type="match status" value="1"/>
</dbReference>
<reference evidence="2" key="1">
    <citation type="submission" date="2012-09" db="EMBL/GenBank/DDBJ databases">
        <authorList>
            <person name="Martin A.A."/>
        </authorList>
    </citation>
    <scope>NUCLEOTIDE SEQUENCE</scope>
</reference>